<dbReference type="AlphaFoldDB" id="A0A323U9E7"/>
<gene>
    <name evidence="1" type="ORF">DNX69_23275</name>
</gene>
<sequence length="71" mass="7935">MTTGSNFWVIGGEFGSMNFHKLVEGSAQVKGPFKTRKEAEEAWKVLSEENRHRAGVRFSIVEEPNRAVTPA</sequence>
<dbReference type="GeneID" id="66895527"/>
<organism evidence="1 2">
    <name type="scientific">Rhodopseudomonas palustris</name>
    <dbReference type="NCBI Taxonomy" id="1076"/>
    <lineage>
        <taxon>Bacteria</taxon>
        <taxon>Pseudomonadati</taxon>
        <taxon>Pseudomonadota</taxon>
        <taxon>Alphaproteobacteria</taxon>
        <taxon>Hyphomicrobiales</taxon>
        <taxon>Nitrobacteraceae</taxon>
        <taxon>Rhodopseudomonas</taxon>
    </lineage>
</organism>
<evidence type="ECO:0000313" key="1">
    <source>
        <dbReference type="EMBL" id="PZA09472.1"/>
    </source>
</evidence>
<dbReference type="OrthoDB" id="9800646at2"/>
<reference evidence="1 2" key="1">
    <citation type="submission" date="2018-06" db="EMBL/GenBank/DDBJ databases">
        <title>Draft Whole-Genome Sequence of the purple photosynthetic bacterium Rhodospeudomonas palustris XCP.</title>
        <authorList>
            <person name="Rayyan A."/>
            <person name="Meyer T.E."/>
            <person name="Kyndt J.A."/>
        </authorList>
    </citation>
    <scope>NUCLEOTIDE SEQUENCE [LARGE SCALE GENOMIC DNA]</scope>
    <source>
        <strain evidence="1 2">XCP</strain>
    </source>
</reference>
<name>A0A323U9E7_RHOPL</name>
<dbReference type="EMBL" id="QKQS01000033">
    <property type="protein sequence ID" value="PZA09472.1"/>
    <property type="molecule type" value="Genomic_DNA"/>
</dbReference>
<dbReference type="Pfam" id="PF13773">
    <property type="entry name" value="DUF4170"/>
    <property type="match status" value="1"/>
</dbReference>
<accession>A0A323U9E7</accession>
<comment type="caution">
    <text evidence="1">The sequence shown here is derived from an EMBL/GenBank/DDBJ whole genome shotgun (WGS) entry which is preliminary data.</text>
</comment>
<dbReference type="RefSeq" id="WP_011159927.1">
    <property type="nucleotide sequence ID" value="NZ_CP058907.1"/>
</dbReference>
<protein>
    <submittedName>
        <fullName evidence="1">Uncharacterized protein</fullName>
    </submittedName>
</protein>
<dbReference type="Proteomes" id="UP000248134">
    <property type="component" value="Unassembled WGS sequence"/>
</dbReference>
<proteinExistence type="predicted"/>
<dbReference type="InterPro" id="IPR025226">
    <property type="entry name" value="DUF4170"/>
</dbReference>
<dbReference type="Gene3D" id="3.30.70.2400">
    <property type="entry name" value="Uncharacterised protein PF13773, DUF4170"/>
    <property type="match status" value="1"/>
</dbReference>
<evidence type="ECO:0000313" key="2">
    <source>
        <dbReference type="Proteomes" id="UP000248134"/>
    </source>
</evidence>
<dbReference type="OMA" id="EEPNRMA"/>